<dbReference type="GO" id="GO:0016787">
    <property type="term" value="F:hydrolase activity"/>
    <property type="evidence" value="ECO:0007669"/>
    <property type="project" value="UniProtKB-KW"/>
</dbReference>
<dbReference type="AlphaFoldDB" id="A0A6G1JBX7"/>
<name>A0A6G1JBX7_9PLEO</name>
<dbReference type="InterPro" id="IPR050300">
    <property type="entry name" value="GDXG_lipolytic_enzyme"/>
</dbReference>
<organism evidence="3 4">
    <name type="scientific">Lentithecium fluviatile CBS 122367</name>
    <dbReference type="NCBI Taxonomy" id="1168545"/>
    <lineage>
        <taxon>Eukaryota</taxon>
        <taxon>Fungi</taxon>
        <taxon>Dikarya</taxon>
        <taxon>Ascomycota</taxon>
        <taxon>Pezizomycotina</taxon>
        <taxon>Dothideomycetes</taxon>
        <taxon>Pleosporomycetidae</taxon>
        <taxon>Pleosporales</taxon>
        <taxon>Massarineae</taxon>
        <taxon>Lentitheciaceae</taxon>
        <taxon>Lentithecium</taxon>
    </lineage>
</organism>
<accession>A0A6G1JBX7</accession>
<dbReference type="Pfam" id="PF07859">
    <property type="entry name" value="Abhydrolase_3"/>
    <property type="match status" value="1"/>
</dbReference>
<dbReference type="InterPro" id="IPR029058">
    <property type="entry name" value="AB_hydrolase_fold"/>
</dbReference>
<proteinExistence type="predicted"/>
<evidence type="ECO:0000259" key="2">
    <source>
        <dbReference type="Pfam" id="PF07859"/>
    </source>
</evidence>
<dbReference type="OrthoDB" id="408631at2759"/>
<feature type="domain" description="Alpha/beta hydrolase fold-3" evidence="2">
    <location>
        <begin position="88"/>
        <end position="311"/>
    </location>
</feature>
<keyword evidence="1 3" id="KW-0378">Hydrolase</keyword>
<evidence type="ECO:0000313" key="4">
    <source>
        <dbReference type="Proteomes" id="UP000799291"/>
    </source>
</evidence>
<protein>
    <submittedName>
        <fullName evidence="3">Alpha/beta-hydrolase</fullName>
    </submittedName>
</protein>
<dbReference type="Gene3D" id="3.40.50.1820">
    <property type="entry name" value="alpha/beta hydrolase"/>
    <property type="match status" value="1"/>
</dbReference>
<dbReference type="PANTHER" id="PTHR48081">
    <property type="entry name" value="AB HYDROLASE SUPERFAMILY PROTEIN C4A8.06C"/>
    <property type="match status" value="1"/>
</dbReference>
<keyword evidence="4" id="KW-1185">Reference proteome</keyword>
<dbReference type="EMBL" id="MU005574">
    <property type="protein sequence ID" value="KAF2687730.1"/>
    <property type="molecule type" value="Genomic_DNA"/>
</dbReference>
<dbReference type="Proteomes" id="UP000799291">
    <property type="component" value="Unassembled WGS sequence"/>
</dbReference>
<gene>
    <name evidence="3" type="ORF">K458DRAFT_294908</name>
</gene>
<evidence type="ECO:0000256" key="1">
    <source>
        <dbReference type="ARBA" id="ARBA00022801"/>
    </source>
</evidence>
<reference evidence="3" key="1">
    <citation type="journal article" date="2020" name="Stud. Mycol.">
        <title>101 Dothideomycetes genomes: a test case for predicting lifestyles and emergence of pathogens.</title>
        <authorList>
            <person name="Haridas S."/>
            <person name="Albert R."/>
            <person name="Binder M."/>
            <person name="Bloem J."/>
            <person name="Labutti K."/>
            <person name="Salamov A."/>
            <person name="Andreopoulos B."/>
            <person name="Baker S."/>
            <person name="Barry K."/>
            <person name="Bills G."/>
            <person name="Bluhm B."/>
            <person name="Cannon C."/>
            <person name="Castanera R."/>
            <person name="Culley D."/>
            <person name="Daum C."/>
            <person name="Ezra D."/>
            <person name="Gonzalez J."/>
            <person name="Henrissat B."/>
            <person name="Kuo A."/>
            <person name="Liang C."/>
            <person name="Lipzen A."/>
            <person name="Lutzoni F."/>
            <person name="Magnuson J."/>
            <person name="Mondo S."/>
            <person name="Nolan M."/>
            <person name="Ohm R."/>
            <person name="Pangilinan J."/>
            <person name="Park H.-J."/>
            <person name="Ramirez L."/>
            <person name="Alfaro M."/>
            <person name="Sun H."/>
            <person name="Tritt A."/>
            <person name="Yoshinaga Y."/>
            <person name="Zwiers L.-H."/>
            <person name="Turgeon B."/>
            <person name="Goodwin S."/>
            <person name="Spatafora J."/>
            <person name="Crous P."/>
            <person name="Grigoriev I."/>
        </authorList>
    </citation>
    <scope>NUCLEOTIDE SEQUENCE</scope>
    <source>
        <strain evidence="3">CBS 122367</strain>
    </source>
</reference>
<sequence>MVPHLFCATHDALFSTLPFTHRWRLLLLQPINILAILLTSPFWLFNNRSSVLYVPTRSGKKRCLVYQPPRRHTTGKGETEDLRPLHIDIHGGGFIGGFPEQGARWCSLLSDRTGAVVVSCSYRFAPRYTFPAAHDDIDDVVSWILSHAAELNADPNLLTVGGSSVGGNLALSAAQYLAGQSQAHPSQTAQSYIARAFVGFCPPVNFRLKPQEKPIPPNFPAKDPLSFLVPLFDAYAGSNRTRDWDNPRLNTFVADKGTLPKDMLFVVAGIDILMHEQLAFLERIKEEMGVEGETDRRVEARVWDKGFHGWMELPKMILEKERMEAFEISLKSIRRVHWRYGFDLDKVV</sequence>
<dbReference type="PANTHER" id="PTHR48081:SF8">
    <property type="entry name" value="ALPHA_BETA HYDROLASE FOLD-3 DOMAIN-CONTAINING PROTEIN-RELATED"/>
    <property type="match status" value="1"/>
</dbReference>
<dbReference type="SUPFAM" id="SSF53474">
    <property type="entry name" value="alpha/beta-Hydrolases"/>
    <property type="match status" value="1"/>
</dbReference>
<dbReference type="InterPro" id="IPR013094">
    <property type="entry name" value="AB_hydrolase_3"/>
</dbReference>
<evidence type="ECO:0000313" key="3">
    <source>
        <dbReference type="EMBL" id="KAF2687730.1"/>
    </source>
</evidence>